<dbReference type="EMBL" id="CP003423">
    <property type="protein sequence ID" value="AFH42362.1"/>
    <property type="molecule type" value="Genomic_DNA"/>
</dbReference>
<accession>I0A055</accession>
<dbReference type="STRING" id="1163730.FFONT_0372"/>
<sequence length="37" mass="4452">MPIHARTEALGFLGTHNINRYKKNFLYFMRKISEKIL</sequence>
<evidence type="ECO:0000313" key="1">
    <source>
        <dbReference type="EMBL" id="AFH42362.1"/>
    </source>
</evidence>
<dbReference type="HOGENOM" id="CLU_3338279_0_0_2"/>
<gene>
    <name evidence="1" type="ordered locus">FFONT_0372</name>
</gene>
<dbReference type="InParanoid" id="I0A055"/>
<protein>
    <submittedName>
        <fullName evidence="1">Uncharacterized protein</fullName>
    </submittedName>
</protein>
<dbReference type="Proteomes" id="UP000007391">
    <property type="component" value="Chromosome"/>
</dbReference>
<organism evidence="1 2">
    <name type="scientific">Fervidicoccus fontis (strain DSM 19380 / JCM 18336 / VKM B-2539 / Kam940)</name>
    <dbReference type="NCBI Taxonomy" id="1163730"/>
    <lineage>
        <taxon>Archaea</taxon>
        <taxon>Thermoproteota</taxon>
        <taxon>Thermoprotei</taxon>
        <taxon>Fervidicoccales</taxon>
        <taxon>Fervidicoccaceae</taxon>
        <taxon>Fervidicoccus</taxon>
    </lineage>
</organism>
<dbReference type="KEGG" id="ffo:FFONT_0372"/>
<reference evidence="2" key="1">
    <citation type="submission" date="2012-03" db="EMBL/GenBank/DDBJ databases">
        <title>Fervidicoccus fontis complete genome analysis confirms its distinct phylogenetic position and predicts its environmental function.</title>
        <authorList>
            <person name="Lebedinsky A.V."/>
            <person name="Mardanov A.V."/>
            <person name="Gumerov V.M."/>
            <person name="Beletsky A.V."/>
            <person name="Kublanov I.V."/>
            <person name="Perevalova A.A."/>
            <person name="Bonch-Osmolovskaya E.A."/>
            <person name="Ravin N.V."/>
            <person name="Skryabin K.G."/>
        </authorList>
    </citation>
    <scope>NUCLEOTIDE SEQUENCE [LARGE SCALE GENOMIC DNA]</scope>
    <source>
        <strain evidence="2">DSM 19380 / VKM B-2539 / Kam940</strain>
    </source>
</reference>
<keyword evidence="2" id="KW-1185">Reference proteome</keyword>
<name>I0A055_FERFK</name>
<proteinExistence type="predicted"/>
<reference evidence="1 2" key="2">
    <citation type="journal article" date="2014" name="Extremophiles">
        <title>Analysis of the complete genome of Fervidococcus fontis confirms the distinct phylogenetic position of the order Fervidicoccales and suggests its environmental function.</title>
        <authorList>
            <person name="Lebedinsky A.V."/>
            <person name="Mardanov A.V."/>
            <person name="Kublanov I.V."/>
            <person name="Gumerov V.M."/>
            <person name="Beletsky A.V."/>
            <person name="Perevalova A.A."/>
            <person name="Bidzhieva S.Kh."/>
            <person name="Bonch-Osmolovskaya E.A."/>
            <person name="Skryabin K.G."/>
            <person name="Ravin N.V."/>
        </authorList>
    </citation>
    <scope>NUCLEOTIDE SEQUENCE [LARGE SCALE GENOMIC DNA]</scope>
    <source>
        <strain evidence="2">DSM 19380 / VKM B-2539 / Kam940</strain>
    </source>
</reference>
<evidence type="ECO:0000313" key="2">
    <source>
        <dbReference type="Proteomes" id="UP000007391"/>
    </source>
</evidence>
<dbReference type="AlphaFoldDB" id="I0A055"/>